<dbReference type="CDD" id="cd05476">
    <property type="entry name" value="pepsin_A_like_plant"/>
    <property type="match status" value="1"/>
</dbReference>
<evidence type="ECO:0000256" key="5">
    <source>
        <dbReference type="ARBA" id="ARBA00022750"/>
    </source>
</evidence>
<organism evidence="16">
    <name type="scientific">Selaginella moellendorffii</name>
    <name type="common">Spikemoss</name>
    <dbReference type="NCBI Taxonomy" id="88036"/>
    <lineage>
        <taxon>Eukaryota</taxon>
        <taxon>Viridiplantae</taxon>
        <taxon>Streptophyta</taxon>
        <taxon>Embryophyta</taxon>
        <taxon>Tracheophyta</taxon>
        <taxon>Lycopodiopsida</taxon>
        <taxon>Selaginellales</taxon>
        <taxon>Selaginellaceae</taxon>
        <taxon>Selaginella</taxon>
    </lineage>
</organism>
<evidence type="ECO:0000256" key="4">
    <source>
        <dbReference type="ARBA" id="ARBA00022729"/>
    </source>
</evidence>
<keyword evidence="2 12" id="KW-0645">Protease</keyword>
<dbReference type="InterPro" id="IPR001969">
    <property type="entry name" value="Aspartic_peptidase_AS"/>
</dbReference>
<dbReference type="InterPro" id="IPR001461">
    <property type="entry name" value="Aspartic_peptidase_A1"/>
</dbReference>
<feature type="domain" description="Peptidase A1" evidence="14">
    <location>
        <begin position="83"/>
        <end position="431"/>
    </location>
</feature>
<feature type="active site" evidence="11">
    <location>
        <position position="313"/>
    </location>
</feature>
<dbReference type="PANTHER" id="PTHR13683">
    <property type="entry name" value="ASPARTYL PROTEASES"/>
    <property type="match status" value="1"/>
</dbReference>
<dbReference type="GO" id="GO:0012505">
    <property type="term" value="C:endomembrane system"/>
    <property type="evidence" value="ECO:0007669"/>
    <property type="project" value="UniProtKB-SubCell"/>
</dbReference>
<gene>
    <name evidence="15" type="ORF">SELMODRAFT_416663</name>
</gene>
<keyword evidence="4 13" id="KW-0732">Signal</keyword>
<sequence length="437" mass="47758">MNSFLNLCFLLALLLAAGEGAGILKLQHRYSGLEGSSKQNEKLGLGMSKQHLQHLVEHNDRRGRFLQGISFPLKGNYSDLGLYYTEIGLGNPVQKLKVIVDTGSDILWVKCSPCRSCLSKQDIIPPLSIYNLSASSTSSVSSCSDPLCTGEEVVCSRSGNNSACAYVSSYQDKSASVGAYVRDDMHYVLHGGNATTSRIFFGCATNITGSWPVDGIMGFGLISKTVPNQIATQRNMSRVFSHCLGGEKHGGGILEFGEAPNTTEMVFTPLLNVTTHYNVDLLSISVNSKVLPIDPKEFSYVRNSTNNTGVIIDSGTTFVLLTTKANRMLFQEIKSLTTAKLGPKLEGLECFYLKSGLTMETSFPNVTLTFSGGSTMKLKPDNYLVMAEYKKKRNGYCYAWSSADGLTIFGEIVLKDKLVFYDVENRRIGWKGQNCSS</sequence>
<keyword evidence="9" id="KW-0325">Glycoprotein</keyword>
<dbReference type="OMA" id="NNSACAY"/>
<protein>
    <recommendedName>
        <fullName evidence="14">Peptidase A1 domain-containing protein</fullName>
    </recommendedName>
</protein>
<keyword evidence="6 12" id="KW-0378">Hydrolase</keyword>
<dbReference type="eggNOG" id="KOG1339">
    <property type="taxonomic scope" value="Eukaryota"/>
</dbReference>
<dbReference type="InParanoid" id="D8S006"/>
<evidence type="ECO:0000313" key="15">
    <source>
        <dbReference type="EMBL" id="EFJ22246.1"/>
    </source>
</evidence>
<evidence type="ECO:0000256" key="8">
    <source>
        <dbReference type="ARBA" id="ARBA00023136"/>
    </source>
</evidence>
<dbReference type="OrthoDB" id="771136at2759"/>
<evidence type="ECO:0000256" key="6">
    <source>
        <dbReference type="ARBA" id="ARBA00022801"/>
    </source>
</evidence>
<dbReference type="Gene3D" id="2.40.70.10">
    <property type="entry name" value="Acid Proteases"/>
    <property type="match status" value="2"/>
</dbReference>
<evidence type="ECO:0000259" key="14">
    <source>
        <dbReference type="PROSITE" id="PS51767"/>
    </source>
</evidence>
<evidence type="ECO:0000256" key="7">
    <source>
        <dbReference type="ARBA" id="ARBA00022989"/>
    </source>
</evidence>
<dbReference type="InterPro" id="IPR032861">
    <property type="entry name" value="TAXi_N"/>
</dbReference>
<comment type="subcellular location">
    <subcellularLocation>
        <location evidence="10">Endomembrane system</location>
        <topology evidence="10">Single-pass type I membrane protein</topology>
    </subcellularLocation>
</comment>
<dbReference type="Proteomes" id="UP000001514">
    <property type="component" value="Unassembled WGS sequence"/>
</dbReference>
<evidence type="ECO:0000313" key="16">
    <source>
        <dbReference type="Proteomes" id="UP000001514"/>
    </source>
</evidence>
<evidence type="ECO:0000256" key="2">
    <source>
        <dbReference type="ARBA" id="ARBA00022670"/>
    </source>
</evidence>
<evidence type="ECO:0000256" key="1">
    <source>
        <dbReference type="ARBA" id="ARBA00007447"/>
    </source>
</evidence>
<dbReference type="HOGENOM" id="CLU_005738_7_0_1"/>
<evidence type="ECO:0000256" key="3">
    <source>
        <dbReference type="ARBA" id="ARBA00022692"/>
    </source>
</evidence>
<dbReference type="EMBL" id="GL377596">
    <property type="protein sequence ID" value="EFJ22246.1"/>
    <property type="molecule type" value="Genomic_DNA"/>
</dbReference>
<accession>D8S006</accession>
<keyword evidence="3" id="KW-0812">Transmembrane</keyword>
<dbReference type="Pfam" id="PF14543">
    <property type="entry name" value="TAXi_N"/>
    <property type="match status" value="1"/>
</dbReference>
<evidence type="ECO:0000256" key="9">
    <source>
        <dbReference type="ARBA" id="ARBA00023180"/>
    </source>
</evidence>
<dbReference type="InterPro" id="IPR034161">
    <property type="entry name" value="Pepsin-like_plant"/>
</dbReference>
<dbReference type="GO" id="GO:0006508">
    <property type="term" value="P:proteolysis"/>
    <property type="evidence" value="ECO:0007669"/>
    <property type="project" value="UniProtKB-KW"/>
</dbReference>
<dbReference type="Pfam" id="PF14541">
    <property type="entry name" value="TAXi_C"/>
    <property type="match status" value="1"/>
</dbReference>
<proteinExistence type="inferred from homology"/>
<evidence type="ECO:0000256" key="11">
    <source>
        <dbReference type="PIRSR" id="PIRSR601461-1"/>
    </source>
</evidence>
<keyword evidence="5 12" id="KW-0064">Aspartyl protease</keyword>
<keyword evidence="8" id="KW-0472">Membrane</keyword>
<dbReference type="PROSITE" id="PS00141">
    <property type="entry name" value="ASP_PROTEASE"/>
    <property type="match status" value="1"/>
</dbReference>
<dbReference type="GO" id="GO:0004190">
    <property type="term" value="F:aspartic-type endopeptidase activity"/>
    <property type="evidence" value="ECO:0007669"/>
    <property type="project" value="UniProtKB-KW"/>
</dbReference>
<dbReference type="SUPFAM" id="SSF50630">
    <property type="entry name" value="Acid proteases"/>
    <property type="match status" value="1"/>
</dbReference>
<dbReference type="AlphaFoldDB" id="D8S006"/>
<dbReference type="PROSITE" id="PS51767">
    <property type="entry name" value="PEPTIDASE_A1"/>
    <property type="match status" value="1"/>
</dbReference>
<feature type="signal peptide" evidence="13">
    <location>
        <begin position="1"/>
        <end position="20"/>
    </location>
</feature>
<reference evidence="15 16" key="1">
    <citation type="journal article" date="2011" name="Science">
        <title>The Selaginella genome identifies genetic changes associated with the evolution of vascular plants.</title>
        <authorList>
            <person name="Banks J.A."/>
            <person name="Nishiyama T."/>
            <person name="Hasebe M."/>
            <person name="Bowman J.L."/>
            <person name="Gribskov M."/>
            <person name="dePamphilis C."/>
            <person name="Albert V.A."/>
            <person name="Aono N."/>
            <person name="Aoyama T."/>
            <person name="Ambrose B.A."/>
            <person name="Ashton N.W."/>
            <person name="Axtell M.J."/>
            <person name="Barker E."/>
            <person name="Barker M.S."/>
            <person name="Bennetzen J.L."/>
            <person name="Bonawitz N.D."/>
            <person name="Chapple C."/>
            <person name="Cheng C."/>
            <person name="Correa L.G."/>
            <person name="Dacre M."/>
            <person name="DeBarry J."/>
            <person name="Dreyer I."/>
            <person name="Elias M."/>
            <person name="Engstrom E.M."/>
            <person name="Estelle M."/>
            <person name="Feng L."/>
            <person name="Finet C."/>
            <person name="Floyd S.K."/>
            <person name="Frommer W.B."/>
            <person name="Fujita T."/>
            <person name="Gramzow L."/>
            <person name="Gutensohn M."/>
            <person name="Harholt J."/>
            <person name="Hattori M."/>
            <person name="Heyl A."/>
            <person name="Hirai T."/>
            <person name="Hiwatashi Y."/>
            <person name="Ishikawa M."/>
            <person name="Iwata M."/>
            <person name="Karol K.G."/>
            <person name="Koehler B."/>
            <person name="Kolukisaoglu U."/>
            <person name="Kubo M."/>
            <person name="Kurata T."/>
            <person name="Lalonde S."/>
            <person name="Li K."/>
            <person name="Li Y."/>
            <person name="Litt A."/>
            <person name="Lyons E."/>
            <person name="Manning G."/>
            <person name="Maruyama T."/>
            <person name="Michael T.P."/>
            <person name="Mikami K."/>
            <person name="Miyazaki S."/>
            <person name="Morinaga S."/>
            <person name="Murata T."/>
            <person name="Mueller-Roeber B."/>
            <person name="Nelson D.R."/>
            <person name="Obara M."/>
            <person name="Oguri Y."/>
            <person name="Olmstead R.G."/>
            <person name="Onodera N."/>
            <person name="Petersen B.L."/>
            <person name="Pils B."/>
            <person name="Prigge M."/>
            <person name="Rensing S.A."/>
            <person name="Riano-Pachon D.M."/>
            <person name="Roberts A.W."/>
            <person name="Sato Y."/>
            <person name="Scheller H.V."/>
            <person name="Schulz B."/>
            <person name="Schulz C."/>
            <person name="Shakirov E.V."/>
            <person name="Shibagaki N."/>
            <person name="Shinohara N."/>
            <person name="Shippen D.E."/>
            <person name="Soerensen I."/>
            <person name="Sotooka R."/>
            <person name="Sugimoto N."/>
            <person name="Sugita M."/>
            <person name="Sumikawa N."/>
            <person name="Tanurdzic M."/>
            <person name="Theissen G."/>
            <person name="Ulvskov P."/>
            <person name="Wakazuki S."/>
            <person name="Weng J.K."/>
            <person name="Willats W.W."/>
            <person name="Wipf D."/>
            <person name="Wolf P.G."/>
            <person name="Yang L."/>
            <person name="Zimmer A.D."/>
            <person name="Zhu Q."/>
            <person name="Mitros T."/>
            <person name="Hellsten U."/>
            <person name="Loque D."/>
            <person name="Otillar R."/>
            <person name="Salamov A."/>
            <person name="Schmutz J."/>
            <person name="Shapiro H."/>
            <person name="Lindquist E."/>
            <person name="Lucas S."/>
            <person name="Rokhsar D."/>
            <person name="Grigoriev I.V."/>
        </authorList>
    </citation>
    <scope>NUCLEOTIDE SEQUENCE [LARGE SCALE GENOMIC DNA]</scope>
</reference>
<dbReference type="InterPro" id="IPR032799">
    <property type="entry name" value="TAXi_C"/>
</dbReference>
<dbReference type="KEGG" id="smo:SELMODRAFT_416663"/>
<dbReference type="Gramene" id="EFJ22246">
    <property type="protein sequence ID" value="EFJ22246"/>
    <property type="gene ID" value="SELMODRAFT_416663"/>
</dbReference>
<feature type="active site" evidence="11">
    <location>
        <position position="101"/>
    </location>
</feature>
<keyword evidence="16" id="KW-1185">Reference proteome</keyword>
<keyword evidence="7" id="KW-1133">Transmembrane helix</keyword>
<evidence type="ECO:0000256" key="13">
    <source>
        <dbReference type="SAM" id="SignalP"/>
    </source>
</evidence>
<evidence type="ECO:0000256" key="10">
    <source>
        <dbReference type="ARBA" id="ARBA00046288"/>
    </source>
</evidence>
<feature type="chain" id="PRO_5003122289" description="Peptidase A1 domain-containing protein" evidence="13">
    <location>
        <begin position="21"/>
        <end position="437"/>
    </location>
</feature>
<dbReference type="InterPro" id="IPR033121">
    <property type="entry name" value="PEPTIDASE_A1"/>
</dbReference>
<dbReference type="PRINTS" id="PR00792">
    <property type="entry name" value="PEPSIN"/>
</dbReference>
<name>D8S006_SELML</name>
<dbReference type="InterPro" id="IPR021109">
    <property type="entry name" value="Peptidase_aspartic_dom_sf"/>
</dbReference>
<evidence type="ECO:0000256" key="12">
    <source>
        <dbReference type="RuleBase" id="RU000454"/>
    </source>
</evidence>
<comment type="similarity">
    <text evidence="1 12">Belongs to the peptidase A1 family.</text>
</comment>
<dbReference type="PANTHER" id="PTHR13683:SF375">
    <property type="entry name" value="PEPTIDASE A1 DOMAIN-CONTAINING PROTEIN"/>
    <property type="match status" value="1"/>
</dbReference>